<comment type="caution">
    <text evidence="4">The sequence shown here is derived from an EMBL/GenBank/DDBJ whole genome shotgun (WGS) entry which is preliminary data.</text>
</comment>
<proteinExistence type="predicted"/>
<feature type="signal peptide" evidence="2">
    <location>
        <begin position="1"/>
        <end position="25"/>
    </location>
</feature>
<keyword evidence="2" id="KW-0732">Signal</keyword>
<dbReference type="EMBL" id="JAPDOB010000002">
    <property type="protein sequence ID" value="MCW3798402.1"/>
    <property type="molecule type" value="Genomic_DNA"/>
</dbReference>
<gene>
    <name evidence="4" type="ORF">OMW55_11360</name>
</gene>
<name>A0ABT3JH58_9SPHN</name>
<feature type="chain" id="PRO_5045131771" evidence="2">
    <location>
        <begin position="26"/>
        <end position="368"/>
    </location>
</feature>
<evidence type="ECO:0000313" key="4">
    <source>
        <dbReference type="EMBL" id="MCW3798402.1"/>
    </source>
</evidence>
<protein>
    <submittedName>
        <fullName evidence="4">S41 family peptidase</fullName>
    </submittedName>
</protein>
<dbReference type="Gene3D" id="3.90.226.10">
    <property type="entry name" value="2-enoyl-CoA Hydratase, Chain A, domain 1"/>
    <property type="match status" value="1"/>
</dbReference>
<keyword evidence="5" id="KW-1185">Reference proteome</keyword>
<dbReference type="SMART" id="SM00245">
    <property type="entry name" value="TSPc"/>
    <property type="match status" value="1"/>
</dbReference>
<feature type="region of interest" description="Disordered" evidence="1">
    <location>
        <begin position="316"/>
        <end position="368"/>
    </location>
</feature>
<organism evidence="4 5">
    <name type="scientific">Sphingomonas arvum</name>
    <dbReference type="NCBI Taxonomy" id="2992113"/>
    <lineage>
        <taxon>Bacteria</taxon>
        <taxon>Pseudomonadati</taxon>
        <taxon>Pseudomonadota</taxon>
        <taxon>Alphaproteobacteria</taxon>
        <taxon>Sphingomonadales</taxon>
        <taxon>Sphingomonadaceae</taxon>
        <taxon>Sphingomonas</taxon>
    </lineage>
</organism>
<dbReference type="SUPFAM" id="SSF52096">
    <property type="entry name" value="ClpP/crotonase"/>
    <property type="match status" value="1"/>
</dbReference>
<evidence type="ECO:0000313" key="5">
    <source>
        <dbReference type="Proteomes" id="UP001526246"/>
    </source>
</evidence>
<dbReference type="InterPro" id="IPR005151">
    <property type="entry name" value="Tail-specific_protease"/>
</dbReference>
<sequence>MLVQFRAFRCALVAALAYAAPAVLAAATPSAAVEEAITKIKAMAFRSPQVDWSALEARVRAAAEGAKDDVDLLRAYQILVGGLGDGHSFVNVSADDRALFKERYGHEFDSGRALKKPTSKFIGRRDPEVRQMAIGARQAALIVVPLKLGGGESARAYADVIYRGVTGAPLGTCGYVVDLRGNSGGNMWPMLAGLSSLLGDGWRSYELDASGKTTSYARLEKGAAVINDGEQKDLKIVGVSDWASHPALARAPVAVLIDDAVASSGEGVAVAFKGRPHTRFFGQQTFGVASSNEGFVVGDRVNIVVTTGMMVDRTGRTYPDGVPPDQQVPPSAASVAPGDDPVVKASARWLSSQPTCGRPRLRQERPRR</sequence>
<reference evidence="4 5" key="1">
    <citation type="submission" date="2022-10" db="EMBL/GenBank/DDBJ databases">
        <title>Sphingomonas sp.</title>
        <authorList>
            <person name="Jin C."/>
        </authorList>
    </citation>
    <scope>NUCLEOTIDE SEQUENCE [LARGE SCALE GENOMIC DNA]</scope>
    <source>
        <strain evidence="4 5">BN140010</strain>
    </source>
</reference>
<dbReference type="Pfam" id="PF03572">
    <property type="entry name" value="Peptidase_S41"/>
    <property type="match status" value="1"/>
</dbReference>
<feature type="compositionally biased region" description="Low complexity" evidence="1">
    <location>
        <begin position="319"/>
        <end position="330"/>
    </location>
</feature>
<dbReference type="Proteomes" id="UP001526246">
    <property type="component" value="Unassembled WGS sequence"/>
</dbReference>
<dbReference type="InterPro" id="IPR029045">
    <property type="entry name" value="ClpP/crotonase-like_dom_sf"/>
</dbReference>
<dbReference type="RefSeq" id="WP_264883230.1">
    <property type="nucleotide sequence ID" value="NZ_JAPDOB010000002.1"/>
</dbReference>
<evidence type="ECO:0000256" key="1">
    <source>
        <dbReference type="SAM" id="MobiDB-lite"/>
    </source>
</evidence>
<accession>A0ABT3JH58</accession>
<feature type="domain" description="Tail specific protease" evidence="3">
    <location>
        <begin position="127"/>
        <end position="329"/>
    </location>
</feature>
<evidence type="ECO:0000256" key="2">
    <source>
        <dbReference type="SAM" id="SignalP"/>
    </source>
</evidence>
<evidence type="ECO:0000259" key="3">
    <source>
        <dbReference type="SMART" id="SM00245"/>
    </source>
</evidence>